<feature type="compositionally biased region" description="Acidic residues" evidence="1">
    <location>
        <begin position="89"/>
        <end position="106"/>
    </location>
</feature>
<organism evidence="2 3">
    <name type="scientific">Riccia sorocarpa</name>
    <dbReference type="NCBI Taxonomy" id="122646"/>
    <lineage>
        <taxon>Eukaryota</taxon>
        <taxon>Viridiplantae</taxon>
        <taxon>Streptophyta</taxon>
        <taxon>Embryophyta</taxon>
        <taxon>Marchantiophyta</taxon>
        <taxon>Marchantiopsida</taxon>
        <taxon>Marchantiidae</taxon>
        <taxon>Marchantiales</taxon>
        <taxon>Ricciaceae</taxon>
        <taxon>Riccia</taxon>
    </lineage>
</organism>
<sequence length="283" mass="31613">MYVKKARDFYKSTGTCLTNEEIPASLTLEQKMNLMCQYFFRMHALFGGRANIEPHAVGDAVDMLFDIRDLCQDLQLAFSVPAADPLLSGEEEEEAADKEEEPIDLSEDDDVVDNQTAAVTDGDEFYRTAMPEEDGGLEMGNQTARSAVDVEAIATEIPAENQRPQQSKGGESVQSKSMSGLAERVEEVEGHERKTSLIIAYYEQVKEKLILMKSGDAVLDRLRDISRRSDSFMCELVDLLMCTRNGPFAPQKRLVTFIQEGPVSSKTDDRLLTLSMLSVRLHL</sequence>
<name>A0ABD3HMI0_9MARC</name>
<evidence type="ECO:0000256" key="1">
    <source>
        <dbReference type="SAM" id="MobiDB-lite"/>
    </source>
</evidence>
<feature type="region of interest" description="Disordered" evidence="1">
    <location>
        <begin position="157"/>
        <end position="180"/>
    </location>
</feature>
<evidence type="ECO:0000313" key="3">
    <source>
        <dbReference type="Proteomes" id="UP001633002"/>
    </source>
</evidence>
<dbReference type="AlphaFoldDB" id="A0ABD3HMI0"/>
<keyword evidence="3" id="KW-1185">Reference proteome</keyword>
<dbReference type="Proteomes" id="UP001633002">
    <property type="component" value="Unassembled WGS sequence"/>
</dbReference>
<protein>
    <submittedName>
        <fullName evidence="2">Uncharacterized protein</fullName>
    </submittedName>
</protein>
<evidence type="ECO:0000313" key="2">
    <source>
        <dbReference type="EMBL" id="KAL3692747.1"/>
    </source>
</evidence>
<comment type="caution">
    <text evidence="2">The sequence shown here is derived from an EMBL/GenBank/DDBJ whole genome shotgun (WGS) entry which is preliminary data.</text>
</comment>
<feature type="region of interest" description="Disordered" evidence="1">
    <location>
        <begin position="85"/>
        <end position="106"/>
    </location>
</feature>
<dbReference type="EMBL" id="JBJQOH010000003">
    <property type="protein sequence ID" value="KAL3692747.1"/>
    <property type="molecule type" value="Genomic_DNA"/>
</dbReference>
<accession>A0ABD3HMI0</accession>
<feature type="compositionally biased region" description="Polar residues" evidence="1">
    <location>
        <begin position="162"/>
        <end position="178"/>
    </location>
</feature>
<gene>
    <name evidence="2" type="ORF">R1sor_006398</name>
</gene>
<reference evidence="2 3" key="1">
    <citation type="submission" date="2024-09" db="EMBL/GenBank/DDBJ databases">
        <title>Chromosome-scale assembly of Riccia sorocarpa.</title>
        <authorList>
            <person name="Paukszto L."/>
        </authorList>
    </citation>
    <scope>NUCLEOTIDE SEQUENCE [LARGE SCALE GENOMIC DNA]</scope>
    <source>
        <strain evidence="2">LP-2024</strain>
        <tissue evidence="2">Aerial parts of the thallus</tissue>
    </source>
</reference>
<proteinExistence type="predicted"/>